<dbReference type="RefSeq" id="WP_279524726.1">
    <property type="nucleotide sequence ID" value="NZ_JARVII010000019.1"/>
</dbReference>
<dbReference type="AlphaFoldDB" id="A0AAW6RLZ1"/>
<evidence type="ECO:0000313" key="2">
    <source>
        <dbReference type="Proteomes" id="UP001237156"/>
    </source>
</evidence>
<gene>
    <name evidence="1" type="ORF">QB898_09340</name>
</gene>
<accession>A0AAW6RLZ1</accession>
<keyword evidence="2" id="KW-1185">Reference proteome</keyword>
<dbReference type="EMBL" id="JARVII010000019">
    <property type="protein sequence ID" value="MDG9699909.1"/>
    <property type="molecule type" value="Genomic_DNA"/>
</dbReference>
<evidence type="ECO:0000313" key="1">
    <source>
        <dbReference type="EMBL" id="MDG9699909.1"/>
    </source>
</evidence>
<protein>
    <submittedName>
        <fullName evidence="1">Uncharacterized protein</fullName>
    </submittedName>
</protein>
<reference evidence="1 2" key="1">
    <citation type="submission" date="2023-04" db="EMBL/GenBank/DDBJ databases">
        <title>Ottowia paracancer sp. nov., isolated from human stomach.</title>
        <authorList>
            <person name="Song Y."/>
        </authorList>
    </citation>
    <scope>NUCLEOTIDE SEQUENCE [LARGE SCALE GENOMIC DNA]</scope>
    <source>
        <strain evidence="1 2">10c7w1</strain>
    </source>
</reference>
<dbReference type="Proteomes" id="UP001237156">
    <property type="component" value="Unassembled WGS sequence"/>
</dbReference>
<organism evidence="1 2">
    <name type="scientific">Ottowia cancrivicina</name>
    <dbReference type="NCBI Taxonomy" id="3040346"/>
    <lineage>
        <taxon>Bacteria</taxon>
        <taxon>Pseudomonadati</taxon>
        <taxon>Pseudomonadota</taxon>
        <taxon>Betaproteobacteria</taxon>
        <taxon>Burkholderiales</taxon>
        <taxon>Comamonadaceae</taxon>
        <taxon>Ottowia</taxon>
    </lineage>
</organism>
<name>A0AAW6RLZ1_9BURK</name>
<sequence>MSTLFMLGAVSGSGRLRHRIHIIQGDSGCLVCQWWNGPGGALQTADAQLPTLDAVQAFIDQQGWRVQWLPNDIVSLQGPR</sequence>
<comment type="caution">
    <text evidence="1">The sequence shown here is derived from an EMBL/GenBank/DDBJ whole genome shotgun (WGS) entry which is preliminary data.</text>
</comment>
<proteinExistence type="predicted"/>